<dbReference type="EMBL" id="FQVK01000062">
    <property type="protein sequence ID" value="SHF47670.1"/>
    <property type="molecule type" value="Genomic_DNA"/>
</dbReference>
<gene>
    <name evidence="1" type="ORF">SAMN05444279_1622</name>
</gene>
<sequence>MLAGVEKAKAAPISRSDLENSFYTWQMSCQKYVRERCECQVNEASAGLPRCRTCPARGLCASTLTCPRARKSQKTLAFVASRPALTGTYDLQAISMAHAIVSAIHKQPNVEQSLL</sequence>
<protein>
    <submittedName>
        <fullName evidence="1">Uncharacterized protein</fullName>
    </submittedName>
</protein>
<dbReference type="Proteomes" id="UP000325134">
    <property type="component" value="Unassembled WGS sequence"/>
</dbReference>
<evidence type="ECO:0000313" key="1">
    <source>
        <dbReference type="EMBL" id="SHF47670.1"/>
    </source>
</evidence>
<proteinExistence type="predicted"/>
<accession>A0A1M5BZ33</accession>
<organism evidence="1 2">
    <name type="scientific">Ruegeria intermedia</name>
    <dbReference type="NCBI Taxonomy" id="996115"/>
    <lineage>
        <taxon>Bacteria</taxon>
        <taxon>Pseudomonadati</taxon>
        <taxon>Pseudomonadota</taxon>
        <taxon>Alphaproteobacteria</taxon>
        <taxon>Rhodobacterales</taxon>
        <taxon>Roseobacteraceae</taxon>
        <taxon>Ruegeria</taxon>
    </lineage>
</organism>
<name>A0A1M5BZ33_9RHOB</name>
<reference evidence="1 2" key="1">
    <citation type="submission" date="2016-11" db="EMBL/GenBank/DDBJ databases">
        <authorList>
            <person name="Varghese N."/>
            <person name="Submissions S."/>
        </authorList>
    </citation>
    <scope>NUCLEOTIDE SEQUENCE [LARGE SCALE GENOMIC DNA]</scope>
    <source>
        <strain evidence="1 2">DSM 29341</strain>
    </source>
</reference>
<evidence type="ECO:0000313" key="2">
    <source>
        <dbReference type="Proteomes" id="UP000325134"/>
    </source>
</evidence>
<dbReference type="AlphaFoldDB" id="A0A1M5BZ33"/>
<keyword evidence="2" id="KW-1185">Reference proteome</keyword>